<protein>
    <submittedName>
        <fullName evidence="3">Uncharacterized protein LOC115741442</fullName>
    </submittedName>
</protein>
<accession>A0A8B8P977</accession>
<dbReference type="Proteomes" id="UP000827889">
    <property type="component" value="Chromosome 6"/>
</dbReference>
<dbReference type="PANTHER" id="PTHR36764">
    <property type="entry name" value="TRNA (ILE)-LYSIDINE SYNTHASE"/>
    <property type="match status" value="1"/>
</dbReference>
<dbReference type="AlphaFoldDB" id="A0A8B8P977"/>
<dbReference type="OrthoDB" id="1922268at2759"/>
<feature type="compositionally biased region" description="Low complexity" evidence="1">
    <location>
        <begin position="256"/>
        <end position="278"/>
    </location>
</feature>
<evidence type="ECO:0000256" key="1">
    <source>
        <dbReference type="SAM" id="MobiDB-lite"/>
    </source>
</evidence>
<sequence length="351" mass="37624">MVAISLYRGNLHRVPDLPRRWLMPNRNLSPRDFKALLHRRSRALSRVPSASIPPAPDVGSGPDILNGGLPPPEPEVEKGRVEVCGEGTSKGVVALEVKEEVIDHREAIDGTNLSTEAKPDWVGKSVDGGGGGGVQVSPAEKEEEPVKNAMQAADKVDASTDREKRKKDVEDKLQLLNAKKHSLVQVLKHILNAEEELKRRSSMQGMAVRPSVPLHVDVMNDSGSMTRLNTPRMGYEAHLVGDPEGGEADDASNHIMPSRPMHRMSSVSPSSESPLRRPALSQHNTVPHPSRSSLAVGGSPSRFAPPALQAHLANHPAVSVSGTNYVASSPSPAASGGTSVFKDARLPSPWN</sequence>
<dbReference type="RefSeq" id="XP_030531199.1">
    <property type="nucleotide sequence ID" value="XM_030675339.2"/>
</dbReference>
<proteinExistence type="predicted"/>
<dbReference type="GeneID" id="115741442"/>
<feature type="region of interest" description="Disordered" evidence="1">
    <location>
        <begin position="239"/>
        <end position="306"/>
    </location>
</feature>
<evidence type="ECO:0000313" key="3">
    <source>
        <dbReference type="RefSeq" id="XP_030531199.1"/>
    </source>
</evidence>
<feature type="compositionally biased region" description="Polar residues" evidence="1">
    <location>
        <begin position="281"/>
        <end position="293"/>
    </location>
</feature>
<feature type="compositionally biased region" description="Basic and acidic residues" evidence="1">
    <location>
        <begin position="154"/>
        <end position="166"/>
    </location>
</feature>
<evidence type="ECO:0000313" key="2">
    <source>
        <dbReference type="Proteomes" id="UP000827889"/>
    </source>
</evidence>
<keyword evidence="2" id="KW-1185">Reference proteome</keyword>
<feature type="region of interest" description="Disordered" evidence="1">
    <location>
        <begin position="128"/>
        <end position="166"/>
    </location>
</feature>
<gene>
    <name evidence="3" type="primary">LOC115741442</name>
</gene>
<feature type="region of interest" description="Disordered" evidence="1">
    <location>
        <begin position="321"/>
        <end position="351"/>
    </location>
</feature>
<name>A0A8B8P977_9MYRT</name>
<organism evidence="2 3">
    <name type="scientific">Rhodamnia argentea</name>
    <dbReference type="NCBI Taxonomy" id="178133"/>
    <lineage>
        <taxon>Eukaryota</taxon>
        <taxon>Viridiplantae</taxon>
        <taxon>Streptophyta</taxon>
        <taxon>Embryophyta</taxon>
        <taxon>Tracheophyta</taxon>
        <taxon>Spermatophyta</taxon>
        <taxon>Magnoliopsida</taxon>
        <taxon>eudicotyledons</taxon>
        <taxon>Gunneridae</taxon>
        <taxon>Pentapetalae</taxon>
        <taxon>rosids</taxon>
        <taxon>malvids</taxon>
        <taxon>Myrtales</taxon>
        <taxon>Myrtaceae</taxon>
        <taxon>Myrtoideae</taxon>
        <taxon>Myrteae</taxon>
        <taxon>Australasian group</taxon>
        <taxon>Rhodamnia</taxon>
    </lineage>
</organism>
<reference evidence="3" key="1">
    <citation type="submission" date="2025-08" db="UniProtKB">
        <authorList>
            <consortium name="RefSeq"/>
        </authorList>
    </citation>
    <scope>IDENTIFICATION</scope>
    <source>
        <tissue evidence="3">Leaf</tissue>
    </source>
</reference>
<dbReference type="KEGG" id="rarg:115741442"/>
<dbReference type="GO" id="GO:0009507">
    <property type="term" value="C:chloroplast"/>
    <property type="evidence" value="ECO:0007669"/>
    <property type="project" value="TreeGrafter"/>
</dbReference>
<dbReference type="PANTHER" id="PTHR36764:SF1">
    <property type="entry name" value="TRNA (ILE)-LYSIDINE SYNTHASE"/>
    <property type="match status" value="1"/>
</dbReference>